<dbReference type="GO" id="GO:0000981">
    <property type="term" value="F:DNA-binding transcription factor activity, RNA polymerase II-specific"/>
    <property type="evidence" value="ECO:0007669"/>
    <property type="project" value="InterPro"/>
</dbReference>
<evidence type="ECO:0000256" key="3">
    <source>
        <dbReference type="ARBA" id="ARBA00022737"/>
    </source>
</evidence>
<dbReference type="PANTHER" id="PTHR40626">
    <property type="entry name" value="MIP31509P"/>
    <property type="match status" value="1"/>
</dbReference>
<evidence type="ECO:0000256" key="5">
    <source>
        <dbReference type="ARBA" id="ARBA00022833"/>
    </source>
</evidence>
<dbReference type="PANTHER" id="PTHR40626:SF7">
    <property type="entry name" value="TRANSCRIPTION FACTOR, PUTATIVE (AFU_ORTHOLOGUE AFUA_1G04110)-RELATED"/>
    <property type="match status" value="1"/>
</dbReference>
<dbReference type="SUPFAM" id="SSF57667">
    <property type="entry name" value="beta-beta-alpha zinc fingers"/>
    <property type="match status" value="1"/>
</dbReference>
<feature type="domain" description="C2H2-type" evidence="9">
    <location>
        <begin position="120"/>
        <end position="147"/>
    </location>
</feature>
<keyword evidence="6" id="KW-0539">Nucleus</keyword>
<evidence type="ECO:0000256" key="2">
    <source>
        <dbReference type="ARBA" id="ARBA00022723"/>
    </source>
</evidence>
<sequence length="962" mass="106839">MGPERPPVEPKSGVWGSPLQPATGLTPQMHVPGSKDLPLVDAGDSPLLLGVLACPATKKLPTLPSSPPASRHRIPTVSDLASRFGPLNSRSDSPDVDTACFSLYSLPSGQLISLVAMATSACRTCNKQFSKAEHLKRHERSHTRERPYRCHICHKSYARSDVLFRHCKNHDRTAQKEAAVRAGEAGSISQPRKDTELSITAARSPSDEERQSQSNIVVALELRQPSPEQSNSPENSSTHSESHLPGLNSMPANMAPTPPSHHRSNSMNDAQMMPIQDNYITSPVVSVHMHTDPGANSAQPNDMNYGDPNAFSTLTPPGPVANPVPQPTPPMVENSLEYLNNMFAQGRFEPHDFLGQQHGSGGADEYAGPALQSWWLPFDDDPTFPIGPNTGLAVNGEPMDRFTNHNGTIQSTQVSPQPQDTRSDEHMSPAMEKQFSRLQHFWVQRTEPPTKPMSTLWDELSNGGGLFGNLLEPVPLSTPGKGQLAPEWTMTSDTKQRVWAAFQTILDPLDGVVHTRLFAPDTLEIAYEQYIVHHHIVMPMIHIATFSPQKAPLSLLVAMCTIGLSVMGTAEMNQLVCKIFPRAKSSGLFSADQHPPSLTELTTLPTVSKRWRVWGSIESIKRLALNIIQLDCWFASHVATVPFLRAESVNVMPICESNLFEARTMEKWTQLRPEFSQMDYPVVSACYSKTPKIARSYDMMMTLLMLLQHRFAAASVLLDYGPQQKDSRQRLFPWKMFREDNRGKALVSLTTDLARAADEKDRNFDLNCAISWHLFSAGRMGPAAAAQALGDISTWAFTQSARRACLHAGRIFLLLCRRRVSDSVKLHSIIALFHAALVLGFYIWTMPELDTNETYNLYDDIDWARLDTIGLTDPSEEIPPEILALPEATFIVEGRIPRLAEFVVSPSHTQARKCWLHFASIMLGLGRWKSRIFSCILHIMCDDLSDVKVSNMEEVAEVVRAR</sequence>
<protein>
    <recommendedName>
        <fullName evidence="9">C2H2-type domain-containing protein</fullName>
    </recommendedName>
</protein>
<feature type="region of interest" description="Disordered" evidence="8">
    <location>
        <begin position="288"/>
        <end position="330"/>
    </location>
</feature>
<gene>
    <name evidence="10" type="ORF">B0J15DRAFT_528666</name>
</gene>
<dbReference type="SMART" id="SM00355">
    <property type="entry name" value="ZnF_C2H2"/>
    <property type="match status" value="2"/>
</dbReference>
<dbReference type="PROSITE" id="PS50157">
    <property type="entry name" value="ZINC_FINGER_C2H2_2"/>
    <property type="match status" value="2"/>
</dbReference>
<dbReference type="InterPro" id="IPR036236">
    <property type="entry name" value="Znf_C2H2_sf"/>
</dbReference>
<dbReference type="GO" id="GO:0000978">
    <property type="term" value="F:RNA polymerase II cis-regulatory region sequence-specific DNA binding"/>
    <property type="evidence" value="ECO:0007669"/>
    <property type="project" value="InterPro"/>
</dbReference>
<dbReference type="EMBL" id="JAGTJS010000019">
    <property type="protein sequence ID" value="KAH7242848.1"/>
    <property type="molecule type" value="Genomic_DNA"/>
</dbReference>
<keyword evidence="11" id="KW-1185">Reference proteome</keyword>
<feature type="compositionally biased region" description="Pro residues" evidence="8">
    <location>
        <begin position="316"/>
        <end position="330"/>
    </location>
</feature>
<feature type="region of interest" description="Disordered" evidence="8">
    <location>
        <begin position="1"/>
        <end position="37"/>
    </location>
</feature>
<dbReference type="Proteomes" id="UP000736672">
    <property type="component" value="Unassembled WGS sequence"/>
</dbReference>
<dbReference type="GO" id="GO:0000785">
    <property type="term" value="C:chromatin"/>
    <property type="evidence" value="ECO:0007669"/>
    <property type="project" value="TreeGrafter"/>
</dbReference>
<accession>A0A9P9JZQ1</accession>
<evidence type="ECO:0000256" key="8">
    <source>
        <dbReference type="SAM" id="MobiDB-lite"/>
    </source>
</evidence>
<organism evidence="10 11">
    <name type="scientific">Fusarium solani</name>
    <name type="common">Filamentous fungus</name>
    <dbReference type="NCBI Taxonomy" id="169388"/>
    <lineage>
        <taxon>Eukaryota</taxon>
        <taxon>Fungi</taxon>
        <taxon>Dikarya</taxon>
        <taxon>Ascomycota</taxon>
        <taxon>Pezizomycotina</taxon>
        <taxon>Sordariomycetes</taxon>
        <taxon>Hypocreomycetidae</taxon>
        <taxon>Hypocreales</taxon>
        <taxon>Nectriaceae</taxon>
        <taxon>Fusarium</taxon>
        <taxon>Fusarium solani species complex</taxon>
    </lineage>
</organism>
<proteinExistence type="predicted"/>
<feature type="compositionally biased region" description="Low complexity" evidence="8">
    <location>
        <begin position="224"/>
        <end position="237"/>
    </location>
</feature>
<dbReference type="GO" id="GO:0005634">
    <property type="term" value="C:nucleus"/>
    <property type="evidence" value="ECO:0007669"/>
    <property type="project" value="UniProtKB-SubCell"/>
</dbReference>
<feature type="compositionally biased region" description="Polar residues" evidence="8">
    <location>
        <begin position="404"/>
        <end position="420"/>
    </location>
</feature>
<feature type="region of interest" description="Disordered" evidence="8">
    <location>
        <begin position="178"/>
        <end position="268"/>
    </location>
</feature>
<reference evidence="10" key="1">
    <citation type="journal article" date="2021" name="Nat. Commun.">
        <title>Genetic determinants of endophytism in the Arabidopsis root mycobiome.</title>
        <authorList>
            <person name="Mesny F."/>
            <person name="Miyauchi S."/>
            <person name="Thiergart T."/>
            <person name="Pickel B."/>
            <person name="Atanasova L."/>
            <person name="Karlsson M."/>
            <person name="Huettel B."/>
            <person name="Barry K.W."/>
            <person name="Haridas S."/>
            <person name="Chen C."/>
            <person name="Bauer D."/>
            <person name="Andreopoulos W."/>
            <person name="Pangilinan J."/>
            <person name="LaButti K."/>
            <person name="Riley R."/>
            <person name="Lipzen A."/>
            <person name="Clum A."/>
            <person name="Drula E."/>
            <person name="Henrissat B."/>
            <person name="Kohler A."/>
            <person name="Grigoriev I.V."/>
            <person name="Martin F.M."/>
            <person name="Hacquard S."/>
        </authorList>
    </citation>
    <scope>NUCLEOTIDE SEQUENCE</scope>
    <source>
        <strain evidence="10">FSSC 5 MPI-SDFR-AT-0091</strain>
    </source>
</reference>
<dbReference type="AlphaFoldDB" id="A0A9P9JZQ1"/>
<evidence type="ECO:0000256" key="6">
    <source>
        <dbReference type="ARBA" id="ARBA00023242"/>
    </source>
</evidence>
<dbReference type="PROSITE" id="PS00028">
    <property type="entry name" value="ZINC_FINGER_C2H2_1"/>
    <property type="match status" value="2"/>
</dbReference>
<evidence type="ECO:0000259" key="9">
    <source>
        <dbReference type="PROSITE" id="PS50157"/>
    </source>
</evidence>
<comment type="caution">
    <text evidence="10">The sequence shown here is derived from an EMBL/GenBank/DDBJ whole genome shotgun (WGS) entry which is preliminary data.</text>
</comment>
<keyword evidence="4 7" id="KW-0863">Zinc-finger</keyword>
<keyword evidence="2" id="KW-0479">Metal-binding</keyword>
<feature type="domain" description="C2H2-type" evidence="9">
    <location>
        <begin position="148"/>
        <end position="175"/>
    </location>
</feature>
<dbReference type="GO" id="GO:0008270">
    <property type="term" value="F:zinc ion binding"/>
    <property type="evidence" value="ECO:0007669"/>
    <property type="project" value="UniProtKB-KW"/>
</dbReference>
<feature type="region of interest" description="Disordered" evidence="8">
    <location>
        <begin position="404"/>
        <end position="425"/>
    </location>
</feature>
<dbReference type="InterPro" id="IPR051059">
    <property type="entry name" value="VerF-like"/>
</dbReference>
<evidence type="ECO:0000256" key="4">
    <source>
        <dbReference type="ARBA" id="ARBA00022771"/>
    </source>
</evidence>
<evidence type="ECO:0000313" key="11">
    <source>
        <dbReference type="Proteomes" id="UP000736672"/>
    </source>
</evidence>
<dbReference type="InterPro" id="IPR013087">
    <property type="entry name" value="Znf_C2H2_type"/>
</dbReference>
<name>A0A9P9JZQ1_FUSSL</name>
<dbReference type="Gene3D" id="3.30.160.60">
    <property type="entry name" value="Classic Zinc Finger"/>
    <property type="match status" value="2"/>
</dbReference>
<keyword evidence="5" id="KW-0862">Zinc</keyword>
<keyword evidence="3" id="KW-0677">Repeat</keyword>
<comment type="subcellular location">
    <subcellularLocation>
        <location evidence="1">Nucleus</location>
    </subcellularLocation>
</comment>
<evidence type="ECO:0000256" key="7">
    <source>
        <dbReference type="PROSITE-ProRule" id="PRU00042"/>
    </source>
</evidence>
<evidence type="ECO:0000256" key="1">
    <source>
        <dbReference type="ARBA" id="ARBA00004123"/>
    </source>
</evidence>
<evidence type="ECO:0000313" key="10">
    <source>
        <dbReference type="EMBL" id="KAH7242848.1"/>
    </source>
</evidence>
<dbReference type="OrthoDB" id="10018191at2759"/>